<feature type="compositionally biased region" description="Low complexity" evidence="1">
    <location>
        <begin position="578"/>
        <end position="589"/>
    </location>
</feature>
<dbReference type="RefSeq" id="XP_007770519.1">
    <property type="nucleotide sequence ID" value="XM_007772329.1"/>
</dbReference>
<gene>
    <name evidence="2" type="ORF">CONPUDRAFT_74474</name>
</gene>
<feature type="region of interest" description="Disordered" evidence="1">
    <location>
        <begin position="483"/>
        <end position="613"/>
    </location>
</feature>
<feature type="compositionally biased region" description="Pro residues" evidence="1">
    <location>
        <begin position="1082"/>
        <end position="1096"/>
    </location>
</feature>
<feature type="region of interest" description="Disordered" evidence="1">
    <location>
        <begin position="1"/>
        <end position="25"/>
    </location>
</feature>
<feature type="region of interest" description="Disordered" evidence="1">
    <location>
        <begin position="1059"/>
        <end position="1270"/>
    </location>
</feature>
<feature type="compositionally biased region" description="Basic and acidic residues" evidence="1">
    <location>
        <begin position="38"/>
        <end position="59"/>
    </location>
</feature>
<dbReference type="InterPro" id="IPR051144">
    <property type="entry name" value="Formin_homology_domain"/>
</dbReference>
<protein>
    <submittedName>
        <fullName evidence="2">Uncharacterized protein</fullName>
    </submittedName>
</protein>
<organism evidence="2 3">
    <name type="scientific">Coniophora puteana (strain RWD-64-598)</name>
    <name type="common">Brown rot fungus</name>
    <dbReference type="NCBI Taxonomy" id="741705"/>
    <lineage>
        <taxon>Eukaryota</taxon>
        <taxon>Fungi</taxon>
        <taxon>Dikarya</taxon>
        <taxon>Basidiomycota</taxon>
        <taxon>Agaricomycotina</taxon>
        <taxon>Agaricomycetes</taxon>
        <taxon>Agaricomycetidae</taxon>
        <taxon>Boletales</taxon>
        <taxon>Coniophorineae</taxon>
        <taxon>Coniophoraceae</taxon>
        <taxon>Coniophora</taxon>
    </lineage>
</organism>
<dbReference type="PANTHER" id="PTHR45733">
    <property type="entry name" value="FORMIN-J"/>
    <property type="match status" value="1"/>
</dbReference>
<proteinExistence type="predicted"/>
<evidence type="ECO:0000256" key="1">
    <source>
        <dbReference type="SAM" id="MobiDB-lite"/>
    </source>
</evidence>
<name>A0A5M3MIT8_CONPW</name>
<feature type="compositionally biased region" description="Basic and acidic residues" evidence="1">
    <location>
        <begin position="371"/>
        <end position="404"/>
    </location>
</feature>
<keyword evidence="3" id="KW-1185">Reference proteome</keyword>
<evidence type="ECO:0000313" key="2">
    <source>
        <dbReference type="EMBL" id="EIW78897.1"/>
    </source>
</evidence>
<dbReference type="KEGG" id="cput:CONPUDRAFT_74474"/>
<feature type="region of interest" description="Disordered" evidence="1">
    <location>
        <begin position="961"/>
        <end position="998"/>
    </location>
</feature>
<accession>A0A5M3MIT8</accession>
<feature type="region of interest" description="Disordered" evidence="1">
    <location>
        <begin position="38"/>
        <end position="69"/>
    </location>
</feature>
<feature type="compositionally biased region" description="Basic and acidic residues" evidence="1">
    <location>
        <begin position="1203"/>
        <end position="1214"/>
    </location>
</feature>
<dbReference type="GeneID" id="19209252"/>
<sequence length="1499" mass="165863">MPAGRPPQYTTDDERREAARASRARYYHKNREVECAKMRDKYHARVSRGSDHTPTRAPDRAQGQVAKASVPVKRHDLTKRKVPFGASRVPRYACRNDLTIRVMLTHIANTAAAIAIMEEEMLTIFNGNPSLFLREIRSNLAACKDKSEGDRVISCLDETLESVSLIHTEISNLLADVLWKGSPHSPEYQRVEQARGRATTWCIRLSGATTRVKQRRCRRVLKWASHGPIKAVAGARTRSYVDEGCSYPQSATSGRRGPPELSLQTLTFGSGRTPESRSPQPGIVSHAMLAIARLPQGSLSMATPDLTYDLVCHAFHLRTMPPKSNVSSQKKNDSVKPTRTLPARQATSTHMRPRVGAATEEHQRPGPRMRKPGEKCLSAEEHAERVAERTRARIWPNDKESDNHARRHSERGPPASVNDVHPDASSSAEPDVTEDGERTEITEGSVAVDAEDDGSGLGLSSARTFESVNEDADEEQHVNATLGDAMMTGEETEEDARDSHTSPAHDAEDHSDGDEHCPARSKGKSRAIDADLVPGHSGSSAPSHSDTEDDPDLATGGLSDCLPEEVRAMPASSSTRDTPASATSHPSSSRMPANIHPAKKVKGRRFVDSSKTGRWSHEERQRLDEFKARWEEGMDTLVRLTGRSRAAVSGALGLNLVGYRCDSMWNKHQKWWWATQRGSEESPDDARPRCTADYNSRVERSTVQVDDPEALEDECAFDEEHEVWEPILSYWSEQRNPNTMSSDDHMAVVDQCVKEFSRAAAVYYCLFGIFVGGFTITITDEASPRCLNQAWGGSEIVEDLISSEHANVQAIIRNVKHLIEAKVCGDETPTIPLPGSLVEDEDARLKTVLQSGHKEGKHDRLRRLARVQLVTYLAPFGITFIGDNDPKTAIGRRKMTWLGYRGILYDNKLKCINYPAGVPLPGIFQPGQLGLHELAPLVGPWMLQLHKKWYRDARSKARAALEASGVNVPPDDDDEDDENNFGDVTTEDGKVKNKYGYDGPKLQSTVVMQVVEMTDAANWCLDERALLSRNEDHRVPLVVGQDGRVKVWASQLSAERTNVVLGPSTQVPLRRQRSPSPHQQSPTPPLSLPSPSPPPRGYAMSASPPPSSRVTMSPSPPLHARNFSPLPPPRRARARSPLPPPRARVRSPAPVRDRPHPRPRTRVILPSPPPRHHTRARVIPPSPPPSQPRTVARPAARPSPPPRRRDPQPSRGVDRGVITIPSSDSDEPIYLGRRQEPNHSQARVSPDTVERANPTTDERTPPPPYVSHLQDRMVSPSSLRPLDDVRGNYGSVSPVLHREHGTHVLHTRRATYWRRGLHARELQFRHLPATTTLIRIGVRTVMTTALHHHAPTISIKSPGRRVRSLVRPVRSLRRPVKSPARLVKGIRAPARPAITSLLLTTTGPIATRVRGQYASLPLALRAVGVLRIQGPSPRVLTSNQDIGINDHVVLLVYGIGCGQEVEWGVFMEGWSFFVTTRSIAVVIHVSALDNPVWALQGSL</sequence>
<reference evidence="3" key="1">
    <citation type="journal article" date="2012" name="Science">
        <title>The Paleozoic origin of enzymatic lignin decomposition reconstructed from 31 fungal genomes.</title>
        <authorList>
            <person name="Floudas D."/>
            <person name="Binder M."/>
            <person name="Riley R."/>
            <person name="Barry K."/>
            <person name="Blanchette R.A."/>
            <person name="Henrissat B."/>
            <person name="Martinez A.T."/>
            <person name="Otillar R."/>
            <person name="Spatafora J.W."/>
            <person name="Yadav J.S."/>
            <person name="Aerts A."/>
            <person name="Benoit I."/>
            <person name="Boyd A."/>
            <person name="Carlson A."/>
            <person name="Copeland A."/>
            <person name="Coutinho P.M."/>
            <person name="de Vries R.P."/>
            <person name="Ferreira P."/>
            <person name="Findley K."/>
            <person name="Foster B."/>
            <person name="Gaskell J."/>
            <person name="Glotzer D."/>
            <person name="Gorecki P."/>
            <person name="Heitman J."/>
            <person name="Hesse C."/>
            <person name="Hori C."/>
            <person name="Igarashi K."/>
            <person name="Jurgens J.A."/>
            <person name="Kallen N."/>
            <person name="Kersten P."/>
            <person name="Kohler A."/>
            <person name="Kuees U."/>
            <person name="Kumar T.K.A."/>
            <person name="Kuo A."/>
            <person name="LaButti K."/>
            <person name="Larrondo L.F."/>
            <person name="Lindquist E."/>
            <person name="Ling A."/>
            <person name="Lombard V."/>
            <person name="Lucas S."/>
            <person name="Lundell T."/>
            <person name="Martin R."/>
            <person name="McLaughlin D.J."/>
            <person name="Morgenstern I."/>
            <person name="Morin E."/>
            <person name="Murat C."/>
            <person name="Nagy L.G."/>
            <person name="Nolan M."/>
            <person name="Ohm R.A."/>
            <person name="Patyshakuliyeva A."/>
            <person name="Rokas A."/>
            <person name="Ruiz-Duenas F.J."/>
            <person name="Sabat G."/>
            <person name="Salamov A."/>
            <person name="Samejima M."/>
            <person name="Schmutz J."/>
            <person name="Slot J.C."/>
            <person name="St John F."/>
            <person name="Stenlid J."/>
            <person name="Sun H."/>
            <person name="Sun S."/>
            <person name="Syed K."/>
            <person name="Tsang A."/>
            <person name="Wiebenga A."/>
            <person name="Young D."/>
            <person name="Pisabarro A."/>
            <person name="Eastwood D.C."/>
            <person name="Martin F."/>
            <person name="Cullen D."/>
            <person name="Grigoriev I.V."/>
            <person name="Hibbett D.S."/>
        </authorList>
    </citation>
    <scope>NUCLEOTIDE SEQUENCE [LARGE SCALE GENOMIC DNA]</scope>
    <source>
        <strain evidence="3">RWD-64-598 SS2</strain>
    </source>
</reference>
<evidence type="ECO:0000313" key="3">
    <source>
        <dbReference type="Proteomes" id="UP000053558"/>
    </source>
</evidence>
<feature type="compositionally biased region" description="Low complexity" evidence="1">
    <location>
        <begin position="534"/>
        <end position="544"/>
    </location>
</feature>
<feature type="compositionally biased region" description="Acidic residues" evidence="1">
    <location>
        <begin position="970"/>
        <end position="980"/>
    </location>
</feature>
<feature type="region of interest" description="Disordered" evidence="1">
    <location>
        <begin position="320"/>
        <end position="460"/>
    </location>
</feature>
<dbReference type="OMA" id="MLTHIAN"/>
<dbReference type="Proteomes" id="UP000053558">
    <property type="component" value="Unassembled WGS sequence"/>
</dbReference>
<dbReference type="EMBL" id="JH711581">
    <property type="protein sequence ID" value="EIW78897.1"/>
    <property type="molecule type" value="Genomic_DNA"/>
</dbReference>
<comment type="caution">
    <text evidence="2">The sequence shown here is derived from an EMBL/GenBank/DDBJ whole genome shotgun (WGS) entry which is preliminary data.</text>
</comment>
<feature type="compositionally biased region" description="Basic and acidic residues" evidence="1">
    <location>
        <begin position="497"/>
        <end position="518"/>
    </location>
</feature>